<dbReference type="PANTHER" id="PTHR30231">
    <property type="entry name" value="DNA POLYMERASE III SUBUNIT EPSILON"/>
    <property type="match status" value="1"/>
</dbReference>
<feature type="binding site" evidence="18">
    <location>
        <position position="169"/>
    </location>
    <ligand>
        <name>substrate</name>
    </ligand>
</feature>
<keyword evidence="24" id="KW-1185">Reference proteome</keyword>
<dbReference type="Pfam" id="PF00929">
    <property type="entry name" value="RNase_T"/>
    <property type="match status" value="1"/>
</dbReference>
<dbReference type="EMBL" id="FORH01000004">
    <property type="protein sequence ID" value="SFJ58315.1"/>
    <property type="molecule type" value="Genomic_DNA"/>
</dbReference>
<gene>
    <name evidence="20" type="primary">dnaQ</name>
    <name evidence="23" type="ORF">SAMN04487991_2476</name>
</gene>
<feature type="binding site" evidence="18">
    <location>
        <position position="9"/>
    </location>
    <ligand>
        <name>substrate</name>
    </ligand>
</feature>
<organism evidence="23 24">
    <name type="scientific">Celeribacter neptunius</name>
    <dbReference type="NCBI Taxonomy" id="588602"/>
    <lineage>
        <taxon>Bacteria</taxon>
        <taxon>Pseudomonadati</taxon>
        <taxon>Pseudomonadota</taxon>
        <taxon>Alphaproteobacteria</taxon>
        <taxon>Rhodobacterales</taxon>
        <taxon>Roseobacteraceae</taxon>
        <taxon>Celeribacter</taxon>
    </lineage>
</organism>
<dbReference type="PANTHER" id="PTHR30231:SF41">
    <property type="entry name" value="DNA POLYMERASE III SUBUNIT EPSILON"/>
    <property type="match status" value="1"/>
</dbReference>
<keyword evidence="10 20" id="KW-0269">Exonuclease</keyword>
<dbReference type="GO" id="GO:0003887">
    <property type="term" value="F:DNA-directed DNA polymerase activity"/>
    <property type="evidence" value="ECO:0007669"/>
    <property type="project" value="UniProtKB-KW"/>
</dbReference>
<protein>
    <recommendedName>
        <fullName evidence="3 20">DNA polymerase III subunit epsilon</fullName>
        <ecNumber evidence="2 20">2.7.7.7</ecNumber>
    </recommendedName>
</protein>
<feature type="region of interest" description="Disordered" evidence="21">
    <location>
        <begin position="200"/>
        <end position="225"/>
    </location>
</feature>
<evidence type="ECO:0000256" key="16">
    <source>
        <dbReference type="ARBA" id="ARBA00049244"/>
    </source>
</evidence>
<evidence type="ECO:0000256" key="5">
    <source>
        <dbReference type="ARBA" id="ARBA00022695"/>
    </source>
</evidence>
<evidence type="ECO:0000256" key="20">
    <source>
        <dbReference type="RuleBase" id="RU364087"/>
    </source>
</evidence>
<dbReference type="InterPro" id="IPR006054">
    <property type="entry name" value="DnaQ"/>
</dbReference>
<evidence type="ECO:0000256" key="11">
    <source>
        <dbReference type="ARBA" id="ARBA00022842"/>
    </source>
</evidence>
<comment type="catalytic activity">
    <reaction evidence="16 20">
        <text>DNA(n) + a 2'-deoxyribonucleoside 5'-triphosphate = DNA(n+1) + diphosphate</text>
        <dbReference type="Rhea" id="RHEA:22508"/>
        <dbReference type="Rhea" id="RHEA-COMP:17339"/>
        <dbReference type="Rhea" id="RHEA-COMP:17340"/>
        <dbReference type="ChEBI" id="CHEBI:33019"/>
        <dbReference type="ChEBI" id="CHEBI:61560"/>
        <dbReference type="ChEBI" id="CHEBI:173112"/>
        <dbReference type="EC" id="2.7.7.7"/>
    </reaction>
</comment>
<evidence type="ECO:0000256" key="6">
    <source>
        <dbReference type="ARBA" id="ARBA00022705"/>
    </source>
</evidence>
<keyword evidence="8 19" id="KW-0479">Metal-binding</keyword>
<accession>A0A1I3SI20</accession>
<keyword evidence="5 20" id="KW-0548">Nucleotidyltransferase</keyword>
<feature type="binding site" evidence="19">
    <location>
        <position position="9"/>
    </location>
    <ligand>
        <name>a divalent metal cation</name>
        <dbReference type="ChEBI" id="CHEBI:60240"/>
        <label>1</label>
        <note>catalytic</note>
    </ligand>
</feature>
<keyword evidence="13 19" id="KW-0464">Manganese</keyword>
<dbReference type="NCBIfam" id="TIGR01406">
    <property type="entry name" value="dnaQ_proteo"/>
    <property type="match status" value="1"/>
</dbReference>
<keyword evidence="4 20" id="KW-0808">Transferase</keyword>
<keyword evidence="9 20" id="KW-0378">Hydrolase</keyword>
<evidence type="ECO:0000256" key="21">
    <source>
        <dbReference type="SAM" id="MobiDB-lite"/>
    </source>
</evidence>
<dbReference type="FunFam" id="3.30.420.10:FF:000012">
    <property type="entry name" value="DNA polymerase III subunit epsilon"/>
    <property type="match status" value="1"/>
</dbReference>
<evidence type="ECO:0000259" key="22">
    <source>
        <dbReference type="SMART" id="SM00479"/>
    </source>
</evidence>
<evidence type="ECO:0000256" key="4">
    <source>
        <dbReference type="ARBA" id="ARBA00022679"/>
    </source>
</evidence>
<proteinExistence type="predicted"/>
<dbReference type="GO" id="GO:0008408">
    <property type="term" value="F:3'-5' exonuclease activity"/>
    <property type="evidence" value="ECO:0007669"/>
    <property type="project" value="TreeGrafter"/>
</dbReference>
<dbReference type="CDD" id="cd06131">
    <property type="entry name" value="DNA_pol_III_epsilon_Ecoli_like"/>
    <property type="match status" value="1"/>
</dbReference>
<feature type="binding site" evidence="19">
    <location>
        <position position="169"/>
    </location>
    <ligand>
        <name>a divalent metal cation</name>
        <dbReference type="ChEBI" id="CHEBI:60240"/>
        <label>1</label>
        <note>catalytic</note>
    </ligand>
</feature>
<evidence type="ECO:0000256" key="3">
    <source>
        <dbReference type="ARBA" id="ARBA00020352"/>
    </source>
</evidence>
<dbReference type="Proteomes" id="UP000199630">
    <property type="component" value="Unassembled WGS sequence"/>
</dbReference>
<evidence type="ECO:0000256" key="18">
    <source>
        <dbReference type="PIRSR" id="PIRSR606309-2"/>
    </source>
</evidence>
<dbReference type="Gene3D" id="3.30.420.10">
    <property type="entry name" value="Ribonuclease H-like superfamily/Ribonuclease H"/>
    <property type="match status" value="1"/>
</dbReference>
<feature type="binding site" evidence="19">
    <location>
        <position position="7"/>
    </location>
    <ligand>
        <name>a divalent metal cation</name>
        <dbReference type="ChEBI" id="CHEBI:60240"/>
        <label>1</label>
        <note>catalytic</note>
    </ligand>
</feature>
<evidence type="ECO:0000256" key="14">
    <source>
        <dbReference type="ARBA" id="ARBA00025483"/>
    </source>
</evidence>
<reference evidence="24" key="1">
    <citation type="submission" date="2016-10" db="EMBL/GenBank/DDBJ databases">
        <authorList>
            <person name="Varghese N."/>
            <person name="Submissions S."/>
        </authorList>
    </citation>
    <scope>NUCLEOTIDE SEQUENCE [LARGE SCALE GENOMIC DNA]</scope>
    <source>
        <strain evidence="24">DSM 26471</strain>
    </source>
</reference>
<comment type="cofactor">
    <cofactor evidence="1 20">
        <name>Mn(2+)</name>
        <dbReference type="ChEBI" id="CHEBI:29035"/>
    </cofactor>
</comment>
<comment type="function">
    <text evidence="14 20">DNA polymerase III is a complex, multichain enzyme responsible for most of the replicative synthesis in bacteria. The epsilon subunit contain the editing function and is a proofreading 3'-5' exonuclease.</text>
</comment>
<dbReference type="SUPFAM" id="SSF53098">
    <property type="entry name" value="Ribonuclease H-like"/>
    <property type="match status" value="1"/>
</dbReference>
<dbReference type="GO" id="GO:0046872">
    <property type="term" value="F:metal ion binding"/>
    <property type="evidence" value="ECO:0007669"/>
    <property type="project" value="UniProtKB-KW"/>
</dbReference>
<evidence type="ECO:0000256" key="7">
    <source>
        <dbReference type="ARBA" id="ARBA00022722"/>
    </source>
</evidence>
<dbReference type="InterPro" id="IPR006309">
    <property type="entry name" value="DnaQ_proteo"/>
</dbReference>
<feature type="domain" description="Exonuclease" evidence="22">
    <location>
        <begin position="2"/>
        <end position="186"/>
    </location>
</feature>
<dbReference type="SMART" id="SM00479">
    <property type="entry name" value="EXOIII"/>
    <property type="match status" value="1"/>
</dbReference>
<evidence type="ECO:0000256" key="15">
    <source>
        <dbReference type="ARBA" id="ARBA00026073"/>
    </source>
</evidence>
<feature type="binding site" evidence="18">
    <location>
        <position position="57"/>
    </location>
    <ligand>
        <name>substrate</name>
    </ligand>
</feature>
<dbReference type="GO" id="GO:0003677">
    <property type="term" value="F:DNA binding"/>
    <property type="evidence" value="ECO:0007669"/>
    <property type="project" value="InterPro"/>
</dbReference>
<dbReference type="STRING" id="588602.SAMN04487991_2476"/>
<dbReference type="InterPro" id="IPR012337">
    <property type="entry name" value="RNaseH-like_sf"/>
</dbReference>
<evidence type="ECO:0000256" key="13">
    <source>
        <dbReference type="ARBA" id="ARBA00023211"/>
    </source>
</evidence>
<evidence type="ECO:0000256" key="2">
    <source>
        <dbReference type="ARBA" id="ARBA00012417"/>
    </source>
</evidence>
<dbReference type="OrthoDB" id="9804290at2"/>
<evidence type="ECO:0000256" key="10">
    <source>
        <dbReference type="ARBA" id="ARBA00022839"/>
    </source>
</evidence>
<dbReference type="AlphaFoldDB" id="A0A1I3SI20"/>
<dbReference type="GO" id="GO:0005829">
    <property type="term" value="C:cytosol"/>
    <property type="evidence" value="ECO:0007669"/>
    <property type="project" value="TreeGrafter"/>
</dbReference>
<dbReference type="InterPro" id="IPR013520">
    <property type="entry name" value="Ribonucl_H"/>
</dbReference>
<keyword evidence="7 20" id="KW-0540">Nuclease</keyword>
<dbReference type="InterPro" id="IPR036397">
    <property type="entry name" value="RNaseH_sf"/>
</dbReference>
<dbReference type="RefSeq" id="WP_090060999.1">
    <property type="nucleotide sequence ID" value="NZ_FORH01000004.1"/>
</dbReference>
<comment type="cofactor">
    <cofactor evidence="19">
        <name>Mg(2+)</name>
        <dbReference type="ChEBI" id="CHEBI:18420"/>
    </cofactor>
    <cofactor evidence="19">
        <name>Mn(2+)</name>
        <dbReference type="ChEBI" id="CHEBI:29035"/>
    </cofactor>
    <text evidence="19">Binds 2 divalent metal cations. Magnesium or manganese.</text>
</comment>
<evidence type="ECO:0000256" key="8">
    <source>
        <dbReference type="ARBA" id="ARBA00022723"/>
    </source>
</evidence>
<feature type="binding site" evidence="18">
    <location>
        <position position="7"/>
    </location>
    <ligand>
        <name>substrate</name>
    </ligand>
</feature>
<evidence type="ECO:0000256" key="1">
    <source>
        <dbReference type="ARBA" id="ARBA00001936"/>
    </source>
</evidence>
<sequence>MREIVLDTETTGFDPFSGDRLVEIGAIELINHMPSGNTYHQYIHPDRHMPDGAFGVHGIGPDLLQPPRPPKDGEVILADKPFFKAVGQAFLDFIGPDSKLVIHNASFDMKFLNAELSWIGLPEIPYDRAVDTLAMARKKFPGSPATLDALCRRFGIDNSSRTLHGALLDSEILAEVYLELIGGRQPDLVLAPVSEKKDSAAAAGAEDNWRPSRRPAPLPPRITDEEAAAHASFVEGLGDGAIWNKFS</sequence>
<keyword evidence="11 19" id="KW-0460">Magnesium</keyword>
<evidence type="ECO:0000256" key="9">
    <source>
        <dbReference type="ARBA" id="ARBA00022801"/>
    </source>
</evidence>
<feature type="active site" description="Proton acceptor" evidence="17">
    <location>
        <position position="164"/>
    </location>
</feature>
<evidence type="ECO:0000313" key="24">
    <source>
        <dbReference type="Proteomes" id="UP000199630"/>
    </source>
</evidence>
<keyword evidence="6 20" id="KW-0235">DNA replication</keyword>
<evidence type="ECO:0000256" key="19">
    <source>
        <dbReference type="PIRSR" id="PIRSR606309-3"/>
    </source>
</evidence>
<comment type="subunit">
    <text evidence="15 20">DNA polymerase III contains a core (composed of alpha, epsilon and theta chains) that associates with a tau subunit. This core dimerizes to form the POLIII' complex. PolIII' associates with the gamma complex (composed of gamma, delta, delta', psi and chi chains) and with the beta chain to form the complete DNA polymerase III complex.</text>
</comment>
<dbReference type="NCBIfam" id="NF004316">
    <property type="entry name" value="PRK05711.1"/>
    <property type="match status" value="1"/>
</dbReference>
<keyword evidence="12 20" id="KW-0239">DNA-directed DNA polymerase</keyword>
<dbReference type="GO" id="GO:0045004">
    <property type="term" value="P:DNA replication proofreading"/>
    <property type="evidence" value="ECO:0007669"/>
    <property type="project" value="TreeGrafter"/>
</dbReference>
<evidence type="ECO:0000256" key="12">
    <source>
        <dbReference type="ARBA" id="ARBA00022932"/>
    </source>
</evidence>
<name>A0A1I3SI20_9RHOB</name>
<evidence type="ECO:0000256" key="17">
    <source>
        <dbReference type="PIRSR" id="PIRSR606309-1"/>
    </source>
</evidence>
<dbReference type="NCBIfam" id="TIGR00573">
    <property type="entry name" value="dnaq"/>
    <property type="match status" value="1"/>
</dbReference>
<evidence type="ECO:0000313" key="23">
    <source>
        <dbReference type="EMBL" id="SFJ58315.1"/>
    </source>
</evidence>
<dbReference type="EC" id="2.7.7.7" evidence="2 20"/>